<dbReference type="EMBL" id="CAJRAF010000004">
    <property type="protein sequence ID" value="CAG5017217.1"/>
    <property type="molecule type" value="Genomic_DNA"/>
</dbReference>
<dbReference type="PANTHER" id="PTHR41729">
    <property type="entry name" value="GLUTAMYL-TRNA SYNTHETASE"/>
    <property type="match status" value="1"/>
</dbReference>
<evidence type="ECO:0000313" key="1">
    <source>
        <dbReference type="EMBL" id="CAG5017217.1"/>
    </source>
</evidence>
<dbReference type="Pfam" id="PF13875">
    <property type="entry name" value="DUF4202"/>
    <property type="match status" value="1"/>
</dbReference>
<protein>
    <recommendedName>
        <fullName evidence="3">DUF4202 domain-containing protein</fullName>
    </recommendedName>
</protein>
<sequence>MLALCSVPVFKSPSMNKLEVAFSLFDGYNMRCPQHISWQGKDYPLEYFYALKLYEWVKKLSPAAAESLLLASRCQHIGRWEIARNTYPEGRVGYLKWRSDLAKYHAKIAEGFLREAGYDQEMIDSVREIVLKQKIKHNPAVQTMENALCLVFLEFQYDELISRHTDEKLIGILRKTWAKMSSEGQEAALGLAYSNRGKELIKMALAG</sequence>
<comment type="caution">
    <text evidence="1">The sequence shown here is derived from an EMBL/GenBank/DDBJ whole genome shotgun (WGS) entry which is preliminary data.</text>
</comment>
<gene>
    <name evidence="1" type="ORF">DYBT9275_05726</name>
</gene>
<accession>A0A916JHE1</accession>
<evidence type="ECO:0008006" key="3">
    <source>
        <dbReference type="Google" id="ProtNLM"/>
    </source>
</evidence>
<evidence type="ECO:0000313" key="2">
    <source>
        <dbReference type="Proteomes" id="UP000680038"/>
    </source>
</evidence>
<proteinExistence type="predicted"/>
<dbReference type="AlphaFoldDB" id="A0A916JHE1"/>
<name>A0A916JHE1_9BACT</name>
<dbReference type="Proteomes" id="UP000680038">
    <property type="component" value="Unassembled WGS sequence"/>
</dbReference>
<dbReference type="PANTHER" id="PTHR41729:SF1">
    <property type="entry name" value="GLUTAMYL-TRNA SYNTHETASE"/>
    <property type="match status" value="1"/>
</dbReference>
<keyword evidence="2" id="KW-1185">Reference proteome</keyword>
<dbReference type="InterPro" id="IPR025255">
    <property type="entry name" value="DUF4202"/>
</dbReference>
<organism evidence="1 2">
    <name type="scientific">Dyadobacter helix</name>
    <dbReference type="NCBI Taxonomy" id="2822344"/>
    <lineage>
        <taxon>Bacteria</taxon>
        <taxon>Pseudomonadati</taxon>
        <taxon>Bacteroidota</taxon>
        <taxon>Cytophagia</taxon>
        <taxon>Cytophagales</taxon>
        <taxon>Spirosomataceae</taxon>
        <taxon>Dyadobacter</taxon>
    </lineage>
</organism>
<reference evidence="1" key="1">
    <citation type="submission" date="2021-04" db="EMBL/GenBank/DDBJ databases">
        <authorList>
            <person name="Rodrigo-Torres L."/>
            <person name="Arahal R. D."/>
            <person name="Lucena T."/>
        </authorList>
    </citation>
    <scope>NUCLEOTIDE SEQUENCE</scope>
    <source>
        <strain evidence="1">CECT 9275</strain>
    </source>
</reference>